<evidence type="ECO:0000256" key="1">
    <source>
        <dbReference type="ARBA" id="ARBA00007471"/>
    </source>
</evidence>
<dbReference type="GO" id="GO:0005737">
    <property type="term" value="C:cytoplasm"/>
    <property type="evidence" value="ECO:0007669"/>
    <property type="project" value="TreeGrafter"/>
</dbReference>
<dbReference type="Pfam" id="PF06602">
    <property type="entry name" value="Myotub-related"/>
    <property type="match status" value="1"/>
</dbReference>
<comment type="similarity">
    <text evidence="1">Belongs to the protein-tyrosine phosphatase family. Non-receptor class myotubularin subfamily.</text>
</comment>
<evidence type="ECO:0000313" key="4">
    <source>
        <dbReference type="EMBL" id="PAV86343.1"/>
    </source>
</evidence>
<dbReference type="Proteomes" id="UP000218231">
    <property type="component" value="Unassembled WGS sequence"/>
</dbReference>
<proteinExistence type="inferred from homology"/>
<dbReference type="EMBL" id="LIAE01006680">
    <property type="protein sequence ID" value="PAV86343.1"/>
    <property type="molecule type" value="Genomic_DNA"/>
</dbReference>
<accession>A0A2A2LJB3</accession>
<name>A0A2A2LJB3_9BILA</name>
<feature type="domain" description="Myotubularin phosphatase" evidence="3">
    <location>
        <begin position="1"/>
        <end position="53"/>
    </location>
</feature>
<dbReference type="GO" id="GO:0046856">
    <property type="term" value="P:phosphatidylinositol dephosphorylation"/>
    <property type="evidence" value="ECO:0007669"/>
    <property type="project" value="TreeGrafter"/>
</dbReference>
<dbReference type="InterPro" id="IPR010569">
    <property type="entry name" value="Myotubularin-like_Pase_dom"/>
</dbReference>
<evidence type="ECO:0000313" key="5">
    <source>
        <dbReference type="Proteomes" id="UP000218231"/>
    </source>
</evidence>
<reference evidence="4 5" key="1">
    <citation type="journal article" date="2017" name="Curr. Biol.">
        <title>Genome architecture and evolution of a unichromosomal asexual nematode.</title>
        <authorList>
            <person name="Fradin H."/>
            <person name="Zegar C."/>
            <person name="Gutwein M."/>
            <person name="Lucas J."/>
            <person name="Kovtun M."/>
            <person name="Corcoran D."/>
            <person name="Baugh L.R."/>
            <person name="Kiontke K."/>
            <person name="Gunsalus K."/>
            <person name="Fitch D.H."/>
            <person name="Piano F."/>
        </authorList>
    </citation>
    <scope>NUCLEOTIDE SEQUENCE [LARGE SCALE GENOMIC DNA]</scope>
    <source>
        <strain evidence="4">PF1309</strain>
    </source>
</reference>
<dbReference type="GO" id="GO:0004438">
    <property type="term" value="F:phosphatidylinositol-3-phosphate phosphatase activity"/>
    <property type="evidence" value="ECO:0007669"/>
    <property type="project" value="TreeGrafter"/>
</dbReference>
<dbReference type="InterPro" id="IPR011011">
    <property type="entry name" value="Znf_FYVE_PHD"/>
</dbReference>
<dbReference type="SUPFAM" id="SSF57903">
    <property type="entry name" value="FYVE/PHD zinc finger"/>
    <property type="match status" value="1"/>
</dbReference>
<comment type="caution">
    <text evidence="4">The sequence shown here is derived from an EMBL/GenBank/DDBJ whole genome shotgun (WGS) entry which is preliminary data.</text>
</comment>
<evidence type="ECO:0000259" key="3">
    <source>
        <dbReference type="PROSITE" id="PS51339"/>
    </source>
</evidence>
<dbReference type="GO" id="GO:0106018">
    <property type="term" value="F:phosphatidylinositol-3,5-bisphosphate phosphatase activity"/>
    <property type="evidence" value="ECO:0007669"/>
    <property type="project" value="TreeGrafter"/>
</dbReference>
<dbReference type="AlphaFoldDB" id="A0A2A2LJB3"/>
<dbReference type="PANTHER" id="PTHR10807">
    <property type="entry name" value="MYOTUBULARIN-RELATED"/>
    <property type="match status" value="1"/>
</dbReference>
<dbReference type="STRING" id="2018661.A0A2A2LJB3"/>
<dbReference type="OrthoDB" id="5857166at2759"/>
<dbReference type="SUPFAM" id="SSF52799">
    <property type="entry name" value="(Phosphotyrosine protein) phosphatases II"/>
    <property type="match status" value="1"/>
</dbReference>
<protein>
    <recommendedName>
        <fullName evidence="3">Myotubularin phosphatase domain-containing protein</fullName>
    </recommendedName>
</protein>
<feature type="region of interest" description="Disordered" evidence="2">
    <location>
        <begin position="162"/>
        <end position="182"/>
    </location>
</feature>
<organism evidence="4 5">
    <name type="scientific">Diploscapter pachys</name>
    <dbReference type="NCBI Taxonomy" id="2018661"/>
    <lineage>
        <taxon>Eukaryota</taxon>
        <taxon>Metazoa</taxon>
        <taxon>Ecdysozoa</taxon>
        <taxon>Nematoda</taxon>
        <taxon>Chromadorea</taxon>
        <taxon>Rhabditida</taxon>
        <taxon>Rhabditina</taxon>
        <taxon>Rhabditomorpha</taxon>
        <taxon>Rhabditoidea</taxon>
        <taxon>Rhabditidae</taxon>
        <taxon>Diploscapter</taxon>
    </lineage>
</organism>
<dbReference type="PANTHER" id="PTHR10807:SF8">
    <property type="entry name" value="PHOSPHATIDYLINOSITOL-3-PHOSPHATE PHOSPHATASE"/>
    <property type="match status" value="1"/>
</dbReference>
<keyword evidence="5" id="KW-1185">Reference proteome</keyword>
<evidence type="ECO:0000256" key="2">
    <source>
        <dbReference type="SAM" id="MobiDB-lite"/>
    </source>
</evidence>
<dbReference type="InterPro" id="IPR030564">
    <property type="entry name" value="Myotubularin"/>
</dbReference>
<dbReference type="PROSITE" id="PS51339">
    <property type="entry name" value="PPASE_MYOTUBULARIN"/>
    <property type="match status" value="2"/>
</dbReference>
<feature type="compositionally biased region" description="Polar residues" evidence="2">
    <location>
        <begin position="162"/>
        <end position="178"/>
    </location>
</feature>
<sequence>MRQSQQKLLEAVTKTTSITDYIKTLDSSSWLKHVRSIIECGIFIADALIKDRAFTTINDLNLSKRTKSLWTYFNSKQDDYLNPFYKPNRVSCLVNLDTRAAAFSVWHSLYNRFDDGLLPKENLSETTMSSIAHVGILESQIAQMRVRIAELKGLCGRGSSVSTSMVDSGHDSSGTNSEAAGDLEDGKLTNRLLSQESGVYEQTHQSSGVLKEDEDLIRFNVRWQPLRNARRCASQQCLAEFPSAVDRRIHCFTCGRIYCRRCIKMCDVRRELVCVGCKRESA</sequence>
<dbReference type="InterPro" id="IPR029021">
    <property type="entry name" value="Prot-tyrosine_phosphatase-like"/>
</dbReference>
<gene>
    <name evidence="4" type="ORF">WR25_14661</name>
</gene>
<feature type="domain" description="Myotubularin phosphatase" evidence="3">
    <location>
        <begin position="59"/>
        <end position="110"/>
    </location>
</feature>